<gene>
    <name evidence="2" type="ORF">K1718_03035</name>
</gene>
<dbReference type="Proteomes" id="UP001209803">
    <property type="component" value="Chromosome"/>
</dbReference>
<evidence type="ECO:0000313" key="2">
    <source>
        <dbReference type="EMBL" id="WFE90341.1"/>
    </source>
</evidence>
<reference evidence="2 3" key="1">
    <citation type="submission" date="2023-03" db="EMBL/GenBank/DDBJ databases">
        <title>Roseibium porphyridii sp. nov. and Roseibium rhodosorbium sp. nov. isolated from marine algae, Porphyridium cruentum and Rhodosorus marinus, respectively.</title>
        <authorList>
            <person name="Lee M.W."/>
            <person name="Choi B.J."/>
            <person name="Lee J.K."/>
            <person name="Choi D.G."/>
            <person name="Baek J.H."/>
            <person name="Bayburt H."/>
            <person name="Kim J.M."/>
            <person name="Han D.M."/>
            <person name="Kim K.H."/>
            <person name="Jeon C.O."/>
        </authorList>
    </citation>
    <scope>NUCLEOTIDE SEQUENCE [LARGE SCALE GENOMIC DNA]</scope>
    <source>
        <strain evidence="2 3">KMA01</strain>
    </source>
</reference>
<keyword evidence="1" id="KW-0732">Signal</keyword>
<accession>A0ABY8F4D5</accession>
<dbReference type="Pfam" id="PF11736">
    <property type="entry name" value="DUF3299"/>
    <property type="match status" value="1"/>
</dbReference>
<keyword evidence="3" id="KW-1185">Reference proteome</keyword>
<dbReference type="InterPro" id="IPR021727">
    <property type="entry name" value="DUF3299"/>
</dbReference>
<sequence length="242" mass="26740">MRLFLILCLFLVSFPAAAAKVAVNWTDLPDPGSTIFEDPFATLSIAELRSLGTVLRLRRELEQTTLSANSAAQTRERLQREEAKLAASGVRTDWLLSQRHEIGKKRAKAALAGNPDLDGQEIVISGYAIPVFAPGTKTVTGGYLVPEAGMCSHMPAPDPNQMIRYQVEEGLNAEEIYQPVQMVGRLSLRTTRQEITLLDGQVDMIAAFDMDVSEIRNMDRPARSSGNRLLNFFTGRKVTPHQ</sequence>
<evidence type="ECO:0000256" key="1">
    <source>
        <dbReference type="SAM" id="SignalP"/>
    </source>
</evidence>
<feature type="signal peptide" evidence="1">
    <location>
        <begin position="1"/>
        <end position="18"/>
    </location>
</feature>
<proteinExistence type="predicted"/>
<dbReference type="RefSeq" id="WP_152499345.1">
    <property type="nucleotide sequence ID" value="NZ_CP120863.1"/>
</dbReference>
<feature type="chain" id="PRO_5045544324" evidence="1">
    <location>
        <begin position="19"/>
        <end position="242"/>
    </location>
</feature>
<dbReference type="EMBL" id="CP120863">
    <property type="protein sequence ID" value="WFE90341.1"/>
    <property type="molecule type" value="Genomic_DNA"/>
</dbReference>
<evidence type="ECO:0000313" key="3">
    <source>
        <dbReference type="Proteomes" id="UP001209803"/>
    </source>
</evidence>
<protein>
    <submittedName>
        <fullName evidence="2">DUF3299 domain-containing protein</fullName>
    </submittedName>
</protein>
<organism evidence="2 3">
    <name type="scientific">Roseibium porphyridii</name>
    <dbReference type="NCBI Taxonomy" id="2866279"/>
    <lineage>
        <taxon>Bacteria</taxon>
        <taxon>Pseudomonadati</taxon>
        <taxon>Pseudomonadota</taxon>
        <taxon>Alphaproteobacteria</taxon>
        <taxon>Hyphomicrobiales</taxon>
        <taxon>Stappiaceae</taxon>
        <taxon>Roseibium</taxon>
    </lineage>
</organism>
<dbReference type="Gene3D" id="2.40.50.870">
    <property type="entry name" value="Protein of unknown function (DUF3299)"/>
    <property type="match status" value="1"/>
</dbReference>
<name>A0ABY8F4D5_9HYPH</name>